<dbReference type="GO" id="GO:0042274">
    <property type="term" value="P:ribosomal small subunit biogenesis"/>
    <property type="evidence" value="ECO:0007669"/>
    <property type="project" value="TreeGrafter"/>
</dbReference>
<dbReference type="GO" id="GO:0034457">
    <property type="term" value="C:Mpp10 complex"/>
    <property type="evidence" value="ECO:0007669"/>
    <property type="project" value="TreeGrafter"/>
</dbReference>
<comment type="subcellular location">
    <subcellularLocation>
        <location evidence="1">Nucleus</location>
        <location evidence="1">Nucleolus</location>
    </subcellularLocation>
</comment>
<comment type="similarity">
    <text evidence="2">Belongs to the universal ribosomal protein uS4 family.</text>
</comment>
<evidence type="ECO:0000256" key="3">
    <source>
        <dbReference type="ARBA" id="ARBA00022517"/>
    </source>
</evidence>
<evidence type="ECO:0000256" key="2">
    <source>
        <dbReference type="ARBA" id="ARBA00007465"/>
    </source>
</evidence>
<accession>A0A6G1SCP4</accession>
<dbReference type="AlphaFoldDB" id="A0A6G1SCP4"/>
<dbReference type="InterPro" id="IPR022801">
    <property type="entry name" value="Ribosomal_uS4"/>
</dbReference>
<dbReference type="GO" id="GO:0032040">
    <property type="term" value="C:small-subunit processome"/>
    <property type="evidence" value="ECO:0007669"/>
    <property type="project" value="TreeGrafter"/>
</dbReference>
<gene>
    <name evidence="9" type="primary">Imp3</name>
    <name evidence="9" type="ORF">g.19184</name>
</gene>
<sequence>MRKLKHHEKKILKKVDFVNWNHNVKEVAIMRRYNVTRQEYQSYLKLSLEIRQIAQNITDLKDEAVKTRLADLLTEKLQSMGLIHTKRIKKCSLIDVKSFCRRRLPVVMVQSTMFQGPLSTAVKYVEHGHVRVGPKTVRDPAAFITPDQEDYITWDEKFKRKIEEYRGEQDDYVD</sequence>
<dbReference type="EMBL" id="GGYP01003220">
    <property type="protein sequence ID" value="MDE47991.1"/>
    <property type="molecule type" value="Transcribed_RNA"/>
</dbReference>
<dbReference type="PROSITE" id="PS50889">
    <property type="entry name" value="S4"/>
    <property type="match status" value="1"/>
</dbReference>
<keyword evidence="4 7" id="KW-0694">RNA-binding</keyword>
<name>A0A6G1SCP4_9ACAR</name>
<feature type="domain" description="Small ribosomal subunit protein uS4 N-terminal" evidence="8">
    <location>
        <begin position="3"/>
        <end position="101"/>
    </location>
</feature>
<dbReference type="GO" id="GO:0030515">
    <property type="term" value="F:snoRNA binding"/>
    <property type="evidence" value="ECO:0007669"/>
    <property type="project" value="TreeGrafter"/>
</dbReference>
<reference evidence="9" key="1">
    <citation type="submission" date="2018-10" db="EMBL/GenBank/DDBJ databases">
        <title>Transcriptome assembly of Aceria tosichella (Wheat curl mite) Type 2.</title>
        <authorList>
            <person name="Scully E.D."/>
            <person name="Geib S.M."/>
            <person name="Palmer N.A."/>
            <person name="Gupta A.K."/>
            <person name="Sarath G."/>
            <person name="Tatineni S."/>
        </authorList>
    </citation>
    <scope>NUCLEOTIDE SEQUENCE</scope>
    <source>
        <strain evidence="9">LincolnNE</strain>
    </source>
</reference>
<proteinExistence type="inferred from homology"/>
<keyword evidence="3" id="KW-0690">Ribosome biogenesis</keyword>
<dbReference type="GO" id="GO:0006364">
    <property type="term" value="P:rRNA processing"/>
    <property type="evidence" value="ECO:0007669"/>
    <property type="project" value="TreeGrafter"/>
</dbReference>
<dbReference type="GO" id="GO:0019843">
    <property type="term" value="F:rRNA binding"/>
    <property type="evidence" value="ECO:0007669"/>
    <property type="project" value="InterPro"/>
</dbReference>
<protein>
    <submittedName>
        <fullName evidence="9">U3 small nucleolar ribonucleoprotein IMP3</fullName>
    </submittedName>
</protein>
<dbReference type="SMART" id="SM01390">
    <property type="entry name" value="Ribosomal_S4"/>
    <property type="match status" value="1"/>
</dbReference>
<dbReference type="PANTHER" id="PTHR11831:SF1">
    <property type="entry name" value="U3 SMALL NUCLEOLAR RIBONUCLEOPROTEIN PROTEIN IMP3"/>
    <property type="match status" value="1"/>
</dbReference>
<dbReference type="InterPro" id="IPR002942">
    <property type="entry name" value="S4_RNA-bd"/>
</dbReference>
<evidence type="ECO:0000259" key="8">
    <source>
        <dbReference type="SMART" id="SM01390"/>
    </source>
</evidence>
<evidence type="ECO:0000256" key="6">
    <source>
        <dbReference type="ARBA" id="ARBA00023274"/>
    </source>
</evidence>
<dbReference type="SUPFAM" id="SSF55174">
    <property type="entry name" value="Alpha-L RNA-binding motif"/>
    <property type="match status" value="1"/>
</dbReference>
<dbReference type="PANTHER" id="PTHR11831">
    <property type="entry name" value="30S 40S RIBOSOMAL PROTEIN"/>
    <property type="match status" value="1"/>
</dbReference>
<evidence type="ECO:0000256" key="4">
    <source>
        <dbReference type="ARBA" id="ARBA00022884"/>
    </source>
</evidence>
<organism evidence="9">
    <name type="scientific">Aceria tosichella</name>
    <name type="common">wheat curl mite</name>
    <dbReference type="NCBI Taxonomy" id="561515"/>
    <lineage>
        <taxon>Eukaryota</taxon>
        <taxon>Metazoa</taxon>
        <taxon>Ecdysozoa</taxon>
        <taxon>Arthropoda</taxon>
        <taxon>Chelicerata</taxon>
        <taxon>Arachnida</taxon>
        <taxon>Acari</taxon>
        <taxon>Acariformes</taxon>
        <taxon>Trombidiformes</taxon>
        <taxon>Prostigmata</taxon>
        <taxon>Eupodina</taxon>
        <taxon>Eriophyoidea</taxon>
        <taxon>Eriophyidae</taxon>
        <taxon>Eriophyinae</taxon>
        <taxon>Aceriini</taxon>
        <taxon>Aceria</taxon>
    </lineage>
</organism>
<keyword evidence="6 9" id="KW-0687">Ribonucleoprotein</keyword>
<evidence type="ECO:0000256" key="5">
    <source>
        <dbReference type="ARBA" id="ARBA00023242"/>
    </source>
</evidence>
<keyword evidence="5" id="KW-0539">Nucleus</keyword>
<dbReference type="Pfam" id="PF01479">
    <property type="entry name" value="S4"/>
    <property type="match status" value="1"/>
</dbReference>
<dbReference type="Pfam" id="PF00163">
    <property type="entry name" value="Ribosomal_S4"/>
    <property type="match status" value="1"/>
</dbReference>
<evidence type="ECO:0000256" key="7">
    <source>
        <dbReference type="PROSITE-ProRule" id="PRU00182"/>
    </source>
</evidence>
<dbReference type="CDD" id="cd00165">
    <property type="entry name" value="S4"/>
    <property type="match status" value="1"/>
</dbReference>
<dbReference type="InterPro" id="IPR001912">
    <property type="entry name" value="Ribosomal_uS4_N"/>
</dbReference>
<evidence type="ECO:0000313" key="9">
    <source>
        <dbReference type="EMBL" id="MDE47991.1"/>
    </source>
</evidence>
<evidence type="ECO:0000256" key="1">
    <source>
        <dbReference type="ARBA" id="ARBA00004604"/>
    </source>
</evidence>